<dbReference type="PANTHER" id="PTHR10953">
    <property type="entry name" value="UBIQUITIN-ACTIVATING ENZYME E1"/>
    <property type="match status" value="1"/>
</dbReference>
<feature type="binding site" evidence="13">
    <location>
        <position position="434"/>
    </location>
    <ligand>
        <name>Zn(2+)</name>
        <dbReference type="ChEBI" id="CHEBI:29105"/>
    </ligand>
</feature>
<keyword evidence="5 13" id="KW-0479">Metal-binding</keyword>
<evidence type="ECO:0000256" key="5">
    <source>
        <dbReference type="ARBA" id="ARBA00022723"/>
    </source>
</evidence>
<dbReference type="GO" id="GO:0005524">
    <property type="term" value="F:ATP binding"/>
    <property type="evidence" value="ECO:0007669"/>
    <property type="project" value="UniProtKB-KW"/>
</dbReference>
<dbReference type="Pfam" id="PF00899">
    <property type="entry name" value="ThiF"/>
    <property type="match status" value="1"/>
</dbReference>
<comment type="caution">
    <text evidence="18">The sequence shown here is derived from an EMBL/GenBank/DDBJ whole genome shotgun (WGS) entry which is preliminary data.</text>
</comment>
<protein>
    <recommendedName>
        <fullName evidence="20">SUMO-activating enzyme subunit</fullName>
    </recommendedName>
</protein>
<dbReference type="FunFam" id="3.40.50.720:FF:000618">
    <property type="entry name" value="SUMO-activating enzyme subunit 2"/>
    <property type="match status" value="1"/>
</dbReference>
<evidence type="ECO:0000256" key="13">
    <source>
        <dbReference type="PIRSR" id="PIRSR039133-3"/>
    </source>
</evidence>
<dbReference type="PIRSF" id="PIRSF039133">
    <property type="entry name" value="SUMO_E1B"/>
    <property type="match status" value="1"/>
</dbReference>
<comment type="similarity">
    <text evidence="3">Belongs to the ubiquitin-activating E1 family.</text>
</comment>
<feature type="compositionally biased region" description="Polar residues" evidence="14">
    <location>
        <begin position="210"/>
        <end position="238"/>
    </location>
</feature>
<feature type="binding site" evidence="12">
    <location>
        <begin position="112"/>
        <end position="117"/>
    </location>
    <ligand>
        <name>ATP</name>
        <dbReference type="ChEBI" id="CHEBI:30616"/>
    </ligand>
</feature>
<evidence type="ECO:0000256" key="1">
    <source>
        <dbReference type="ARBA" id="ARBA00004123"/>
    </source>
</evidence>
<feature type="domain" description="Ubiquitin-activating enzyme SCCH" evidence="16">
    <location>
        <begin position="330"/>
        <end position="370"/>
    </location>
</feature>
<dbReference type="InterPro" id="IPR019572">
    <property type="entry name" value="UBA_E1_SCCH"/>
</dbReference>
<evidence type="ECO:0000313" key="19">
    <source>
        <dbReference type="Proteomes" id="UP000215902"/>
    </source>
</evidence>
<dbReference type="GO" id="GO:0031510">
    <property type="term" value="C:SUMO activating enzyme complex"/>
    <property type="evidence" value="ECO:0007669"/>
    <property type="project" value="TreeGrafter"/>
</dbReference>
<evidence type="ECO:0000259" key="17">
    <source>
        <dbReference type="Pfam" id="PF14732"/>
    </source>
</evidence>
<dbReference type="PANTHER" id="PTHR10953:SF5">
    <property type="entry name" value="SUMO-ACTIVATING ENZYME SUBUNIT 2"/>
    <property type="match status" value="1"/>
</dbReference>
<sequence>AMRRSPREVASGSRVLVVGAGGIGCELLKNLVVSGFRRISIIDLDTIDVSNLNRQFLFRKEHVGQSKALVAKQSVLKYGRDADITAYHDSVLEEKYGVDFFSGFDIVLIALDNRAARNHVNRLCLAANVPLVESGSAGYLGQVTVIRKGVTACYECKEQQKQKSYPACTIRNTPSEPIHCVVWAKYLFSQLFGEADPDQDVAPDTEDPELSSSSSTTPAVANGSQANEQQSQKQTTRSWAEATGYDPSRLLKKLFADDIRYLLTMSVLWQRPGRRAPTPLTDEQLDGSGDAAPQSDGYQRDHAVWSAAQCCHVFRSAVDQLRRRYAERSSADDYLVFDKDDQAAMDFVASAANLRAYAFGITANSRFTVKAMAGNIIPAIATTNAIIAGLIVLEALKVLDGRPEQCRSVFLEKKLHPRGRIIIPCALPQPNPKCYVCAPQPQVTLRCDPSILTVGALRDRVLKAELAMVAPDVEIEGRGVILVSSEAGETESNDPQPLARFGIGNHARLRCDDFLQRYNLLIIIAAADPADAEQRLPDGVDFQIVGDLQSVQATAEAAPAAAAPPPATSGRKRRSEAVESGPLGSGEAKKARLLDEADDDDELEIVAAPKSVDGASSQEPDIVLLD</sequence>
<feature type="binding site" evidence="12">
    <location>
        <position position="43"/>
    </location>
    <ligand>
        <name>ATP</name>
        <dbReference type="ChEBI" id="CHEBI:30616"/>
    </ligand>
</feature>
<evidence type="ECO:0000256" key="2">
    <source>
        <dbReference type="ARBA" id="ARBA00004718"/>
    </source>
</evidence>
<dbReference type="UniPathway" id="UPA00886"/>
<evidence type="ECO:0000256" key="14">
    <source>
        <dbReference type="SAM" id="MobiDB-lite"/>
    </source>
</evidence>
<feature type="domain" description="Ubiquitin/SUMO-activating enzyme ubiquitin-like" evidence="17">
    <location>
        <begin position="445"/>
        <end position="527"/>
    </location>
</feature>
<keyword evidence="4" id="KW-0808">Transferase</keyword>
<dbReference type="AlphaFoldDB" id="A0A267G3W3"/>
<dbReference type="Pfam" id="PF14732">
    <property type="entry name" value="UAE_UbL"/>
    <property type="match status" value="1"/>
</dbReference>
<feature type="binding site" evidence="13">
    <location>
        <position position="156"/>
    </location>
    <ligand>
        <name>Zn(2+)</name>
        <dbReference type="ChEBI" id="CHEBI:29105"/>
    </ligand>
</feature>
<evidence type="ECO:0000256" key="11">
    <source>
        <dbReference type="PIRSR" id="PIRSR039133-1"/>
    </source>
</evidence>
<feature type="binding site" evidence="13">
    <location>
        <position position="153"/>
    </location>
    <ligand>
        <name>Zn(2+)</name>
        <dbReference type="ChEBI" id="CHEBI:29105"/>
    </ligand>
</feature>
<feature type="binding site" evidence="12">
    <location>
        <position position="67"/>
    </location>
    <ligand>
        <name>ATP</name>
        <dbReference type="ChEBI" id="CHEBI:30616"/>
    </ligand>
</feature>
<keyword evidence="7" id="KW-0833">Ubl conjugation pathway</keyword>
<dbReference type="InterPro" id="IPR030661">
    <property type="entry name" value="Uba2"/>
</dbReference>
<evidence type="ECO:0000256" key="10">
    <source>
        <dbReference type="ARBA" id="ARBA00023242"/>
    </source>
</evidence>
<feature type="compositionally biased region" description="Acidic residues" evidence="14">
    <location>
        <begin position="197"/>
        <end position="209"/>
    </location>
</feature>
<name>A0A267G3W3_9PLAT</name>
<dbReference type="Gene3D" id="1.10.10.520">
    <property type="entry name" value="Ubiquitin activating enzymes (Uba3). Chain: B, domain 2"/>
    <property type="match status" value="1"/>
</dbReference>
<evidence type="ECO:0000256" key="8">
    <source>
        <dbReference type="ARBA" id="ARBA00022833"/>
    </source>
</evidence>
<organism evidence="18 19">
    <name type="scientific">Macrostomum lignano</name>
    <dbReference type="NCBI Taxonomy" id="282301"/>
    <lineage>
        <taxon>Eukaryota</taxon>
        <taxon>Metazoa</taxon>
        <taxon>Spiralia</taxon>
        <taxon>Lophotrochozoa</taxon>
        <taxon>Platyhelminthes</taxon>
        <taxon>Rhabditophora</taxon>
        <taxon>Macrostomorpha</taxon>
        <taxon>Macrostomida</taxon>
        <taxon>Macrostomidae</taxon>
        <taxon>Macrostomum</taxon>
    </lineage>
</organism>
<reference evidence="18 19" key="1">
    <citation type="submission" date="2017-06" db="EMBL/GenBank/DDBJ databases">
        <title>A platform for efficient transgenesis in Macrostomum lignano, a flatworm model organism for stem cell research.</title>
        <authorList>
            <person name="Berezikov E."/>
        </authorList>
    </citation>
    <scope>NUCLEOTIDE SEQUENCE [LARGE SCALE GENOMIC DNA]</scope>
    <source>
        <strain evidence="18">DV1</strain>
        <tissue evidence="18">Whole organism</tissue>
    </source>
</reference>
<feature type="non-terminal residue" evidence="18">
    <location>
        <position position="1"/>
    </location>
</feature>
<evidence type="ECO:0000256" key="12">
    <source>
        <dbReference type="PIRSR" id="PIRSR039133-2"/>
    </source>
</evidence>
<proteinExistence type="inferred from homology"/>
<evidence type="ECO:0000256" key="6">
    <source>
        <dbReference type="ARBA" id="ARBA00022741"/>
    </source>
</evidence>
<dbReference type="InterPro" id="IPR028077">
    <property type="entry name" value="UAE_UbL_dom"/>
</dbReference>
<keyword evidence="19" id="KW-1185">Reference proteome</keyword>
<feature type="binding site" evidence="12">
    <location>
        <begin position="51"/>
        <end position="54"/>
    </location>
    <ligand>
        <name>ATP</name>
        <dbReference type="ChEBI" id="CHEBI:30616"/>
    </ligand>
</feature>
<dbReference type="FunFam" id="3.50.50.80:FF:000002">
    <property type="entry name" value="SUMO-activating enzyme subunit 2"/>
    <property type="match status" value="1"/>
</dbReference>
<dbReference type="GO" id="GO:0005737">
    <property type="term" value="C:cytoplasm"/>
    <property type="evidence" value="ECO:0007669"/>
    <property type="project" value="TreeGrafter"/>
</dbReference>
<feature type="domain" description="THIF-type NAD/FAD binding fold" evidence="15">
    <location>
        <begin position="11"/>
        <end position="414"/>
    </location>
</feature>
<keyword evidence="10" id="KW-0539">Nucleus</keyword>
<comment type="pathway">
    <text evidence="2">Protein modification; protein sumoylation.</text>
</comment>
<feature type="region of interest" description="Disordered" evidence="14">
    <location>
        <begin position="607"/>
        <end position="626"/>
    </location>
</feature>
<dbReference type="InterPro" id="IPR000594">
    <property type="entry name" value="ThiF_NAD_FAD-bd"/>
</dbReference>
<dbReference type="InterPro" id="IPR023318">
    <property type="entry name" value="Ub_act_enz_dom_a_sf"/>
</dbReference>
<comment type="subcellular location">
    <subcellularLocation>
        <location evidence="1">Nucleus</location>
    </subcellularLocation>
</comment>
<dbReference type="Pfam" id="PF10585">
    <property type="entry name" value="UBA_E1_SCCH"/>
    <property type="match status" value="1"/>
</dbReference>
<evidence type="ECO:0008006" key="20">
    <source>
        <dbReference type="Google" id="ProtNLM"/>
    </source>
</evidence>
<evidence type="ECO:0000256" key="4">
    <source>
        <dbReference type="ARBA" id="ARBA00022679"/>
    </source>
</evidence>
<dbReference type="EMBL" id="NIVC01000570">
    <property type="protein sequence ID" value="PAA80728.1"/>
    <property type="molecule type" value="Genomic_DNA"/>
</dbReference>
<keyword evidence="6 12" id="KW-0547">Nucleotide-binding</keyword>
<dbReference type="Gene3D" id="3.50.50.80">
    <property type="entry name" value="Ubiquitin-activating enzyme E1, inactive adenylation domain, subdomain 1"/>
    <property type="match status" value="1"/>
</dbReference>
<feature type="binding site" evidence="12">
    <location>
        <begin position="19"/>
        <end position="24"/>
    </location>
    <ligand>
        <name>ATP</name>
        <dbReference type="ChEBI" id="CHEBI:30616"/>
    </ligand>
</feature>
<feature type="region of interest" description="Disordered" evidence="14">
    <location>
        <begin position="273"/>
        <end position="298"/>
    </location>
</feature>
<dbReference type="GO" id="GO:0019948">
    <property type="term" value="F:SUMO activating enzyme activity"/>
    <property type="evidence" value="ECO:0007669"/>
    <property type="project" value="InterPro"/>
</dbReference>
<evidence type="ECO:0000256" key="7">
    <source>
        <dbReference type="ARBA" id="ARBA00022786"/>
    </source>
</evidence>
<dbReference type="Proteomes" id="UP000215902">
    <property type="component" value="Unassembled WGS sequence"/>
</dbReference>
<dbReference type="OrthoDB" id="10255449at2759"/>
<feature type="region of interest" description="Disordered" evidence="14">
    <location>
        <begin position="197"/>
        <end position="240"/>
    </location>
</feature>
<dbReference type="SUPFAM" id="SSF69572">
    <property type="entry name" value="Activating enzymes of the ubiquitin-like proteins"/>
    <property type="match status" value="1"/>
</dbReference>
<dbReference type="InterPro" id="IPR035985">
    <property type="entry name" value="Ubiquitin-activating_enz"/>
</dbReference>
<dbReference type="GO" id="GO:0046872">
    <property type="term" value="F:metal ion binding"/>
    <property type="evidence" value="ECO:0007669"/>
    <property type="project" value="UniProtKB-KW"/>
</dbReference>
<feature type="active site" description="Glycyl thioester intermediate" evidence="11">
    <location>
        <position position="168"/>
    </location>
</feature>
<dbReference type="InterPro" id="IPR045886">
    <property type="entry name" value="ThiF/MoeB/HesA"/>
</dbReference>
<evidence type="ECO:0000259" key="15">
    <source>
        <dbReference type="Pfam" id="PF00899"/>
    </source>
</evidence>
<evidence type="ECO:0000256" key="9">
    <source>
        <dbReference type="ARBA" id="ARBA00022840"/>
    </source>
</evidence>
<evidence type="ECO:0000259" key="16">
    <source>
        <dbReference type="Pfam" id="PF10585"/>
    </source>
</evidence>
<keyword evidence="8 13" id="KW-0862">Zinc</keyword>
<evidence type="ECO:0000256" key="3">
    <source>
        <dbReference type="ARBA" id="ARBA00005673"/>
    </source>
</evidence>
<dbReference type="InterPro" id="IPR042449">
    <property type="entry name" value="Ub-E1_IAD_1"/>
</dbReference>
<dbReference type="Gene3D" id="3.10.290.20">
    <property type="entry name" value="Ubiquitin-like 2 activating enzyme e1b. Chain: B, domain 3"/>
    <property type="match status" value="1"/>
</dbReference>
<keyword evidence="9 12" id="KW-0067">ATP-binding</keyword>
<dbReference type="STRING" id="282301.A0A267G3W3"/>
<accession>A0A267G3W3</accession>
<dbReference type="GO" id="GO:0016925">
    <property type="term" value="P:protein sumoylation"/>
    <property type="evidence" value="ECO:0007669"/>
    <property type="project" value="UniProtKB-UniPathway"/>
</dbReference>
<feature type="binding site" evidence="13">
    <location>
        <position position="437"/>
    </location>
    <ligand>
        <name>Zn(2+)</name>
        <dbReference type="ChEBI" id="CHEBI:29105"/>
    </ligand>
</feature>
<feature type="region of interest" description="Disordered" evidence="14">
    <location>
        <begin position="555"/>
        <end position="600"/>
    </location>
</feature>
<dbReference type="GO" id="GO:0016740">
    <property type="term" value="F:transferase activity"/>
    <property type="evidence" value="ECO:0007669"/>
    <property type="project" value="UniProtKB-KW"/>
</dbReference>
<gene>
    <name evidence="18" type="ORF">BOX15_Mlig011046g1</name>
</gene>
<evidence type="ECO:0000313" key="18">
    <source>
        <dbReference type="EMBL" id="PAA80728.1"/>
    </source>
</evidence>